<dbReference type="STRING" id="658196.A0A397TJA2"/>
<dbReference type="InterPro" id="IPR042771">
    <property type="entry name" value="GTF3C6-like"/>
</dbReference>
<comment type="caution">
    <text evidence="3">The sequence shown here is derived from an EMBL/GenBank/DDBJ whole genome shotgun (WGS) entry which is preliminary data.</text>
</comment>
<name>A0A397TJA2_9GLOM</name>
<keyword evidence="4" id="KW-1185">Reference proteome</keyword>
<dbReference type="Gene3D" id="2.60.40.4370">
    <property type="match status" value="1"/>
</dbReference>
<accession>A0A397TJA2</accession>
<protein>
    <recommendedName>
        <fullName evidence="2">Transcription factor TFIIIC triple barrel domain-containing protein</fullName>
    </recommendedName>
</protein>
<dbReference type="AlphaFoldDB" id="A0A397TJA2"/>
<feature type="region of interest" description="Disordered" evidence="1">
    <location>
        <begin position="114"/>
        <end position="143"/>
    </location>
</feature>
<organism evidence="3 4">
    <name type="scientific">Glomus cerebriforme</name>
    <dbReference type="NCBI Taxonomy" id="658196"/>
    <lineage>
        <taxon>Eukaryota</taxon>
        <taxon>Fungi</taxon>
        <taxon>Fungi incertae sedis</taxon>
        <taxon>Mucoromycota</taxon>
        <taxon>Glomeromycotina</taxon>
        <taxon>Glomeromycetes</taxon>
        <taxon>Glomerales</taxon>
        <taxon>Glomeraceae</taxon>
        <taxon>Glomus</taxon>
    </lineage>
</organism>
<dbReference type="PANTHER" id="PTHR21860">
    <property type="entry name" value="TRANSCRIPTION INITIATION FACTOR IIIC TFIIIC , POLYPEPTIDE 6-RELATED"/>
    <property type="match status" value="1"/>
</dbReference>
<dbReference type="EMBL" id="QKYT01000029">
    <property type="protein sequence ID" value="RIA97449.1"/>
    <property type="molecule type" value="Genomic_DNA"/>
</dbReference>
<dbReference type="InterPro" id="IPR019481">
    <property type="entry name" value="TFIIIC_triple_barrel"/>
</dbReference>
<feature type="domain" description="Transcription factor TFIIIC triple barrel" evidence="2">
    <location>
        <begin position="8"/>
        <end position="69"/>
    </location>
</feature>
<evidence type="ECO:0000256" key="1">
    <source>
        <dbReference type="SAM" id="MobiDB-lite"/>
    </source>
</evidence>
<dbReference type="GO" id="GO:0000127">
    <property type="term" value="C:transcription factor TFIIIC complex"/>
    <property type="evidence" value="ECO:0007669"/>
    <property type="project" value="TreeGrafter"/>
</dbReference>
<dbReference type="GO" id="GO:0006383">
    <property type="term" value="P:transcription by RNA polymerase III"/>
    <property type="evidence" value="ECO:0007669"/>
    <property type="project" value="InterPro"/>
</dbReference>
<sequence length="143" mass="16626">MYVSSAQGLDTDTPYLRIGNIHFKGEYDETIGTDLIFFPESDPINPRQQKLTYQCQTTKKIKFSQVNLQEINLDRTNELNQFNIDDDNEWEDKYSINNKSYPLDDQGLFNIKSNLYDNSDEDDGNESNIQNEIVVVDKGKEKE</sequence>
<dbReference type="PANTHER" id="PTHR21860:SF2">
    <property type="entry name" value="GENERAL TRANSCRIPTION FACTOR 3C POLYPEPTIDE 6"/>
    <property type="match status" value="1"/>
</dbReference>
<evidence type="ECO:0000313" key="3">
    <source>
        <dbReference type="EMBL" id="RIA97449.1"/>
    </source>
</evidence>
<reference evidence="3 4" key="1">
    <citation type="submission" date="2018-06" db="EMBL/GenBank/DDBJ databases">
        <title>Comparative genomics reveals the genomic features of Rhizophagus irregularis, R. cerebriforme, R. diaphanum and Gigaspora rosea, and their symbiotic lifestyle signature.</title>
        <authorList>
            <person name="Morin E."/>
            <person name="San Clemente H."/>
            <person name="Chen E.C.H."/>
            <person name="De La Providencia I."/>
            <person name="Hainaut M."/>
            <person name="Kuo A."/>
            <person name="Kohler A."/>
            <person name="Murat C."/>
            <person name="Tang N."/>
            <person name="Roy S."/>
            <person name="Loubradou J."/>
            <person name="Henrissat B."/>
            <person name="Grigoriev I.V."/>
            <person name="Corradi N."/>
            <person name="Roux C."/>
            <person name="Martin F.M."/>
        </authorList>
    </citation>
    <scope>NUCLEOTIDE SEQUENCE [LARGE SCALE GENOMIC DNA]</scope>
    <source>
        <strain evidence="3 4">DAOM 227022</strain>
    </source>
</reference>
<dbReference type="OrthoDB" id="1877767at2759"/>
<gene>
    <name evidence="3" type="ORF">C1645_266916</name>
</gene>
<dbReference type="Pfam" id="PF10419">
    <property type="entry name" value="TFIIIC_sub6"/>
    <property type="match status" value="1"/>
</dbReference>
<proteinExistence type="predicted"/>
<evidence type="ECO:0000313" key="4">
    <source>
        <dbReference type="Proteomes" id="UP000265703"/>
    </source>
</evidence>
<dbReference type="Proteomes" id="UP000265703">
    <property type="component" value="Unassembled WGS sequence"/>
</dbReference>
<evidence type="ECO:0000259" key="2">
    <source>
        <dbReference type="Pfam" id="PF10419"/>
    </source>
</evidence>